<dbReference type="PANTHER" id="PTHR16166">
    <property type="entry name" value="VACUOLAR PROTEIN SORTING-ASSOCIATED PROTEIN VPS13"/>
    <property type="match status" value="1"/>
</dbReference>
<reference evidence="6" key="2">
    <citation type="journal article" date="2015" name="Gigascience">
        <title>Reconstructing a comprehensive transcriptome assembly of a white-pupal translocated strain of the pest fruit fly Bactrocera cucurbitae.</title>
        <authorList>
            <person name="Sim S.B."/>
            <person name="Calla B."/>
            <person name="Hall B."/>
            <person name="DeRego T."/>
            <person name="Geib S.M."/>
        </authorList>
    </citation>
    <scope>NUCLEOTIDE SEQUENCE</scope>
</reference>
<sequence length="4045" mass="459159">MLNELISWVLNTYLGKYLEDFNPQQLSVALLSGEVELENVPIRKDALRSFGIPVQAHSGNIGKIKLQIPVRQFRTAPWCIIIERVYGVFGPKDIDDWDDEKEKQAEYEFKVAELDAKEAKWRVENGYQIDSYYSNSYTSWLNYGTTLATNILQNLELKINDVHIRYEDAITVKGIHFAAGIKINSLTVQSCDSNWQPRSSAPNDQNISYKLIELKDLSIYWDRLTEANQCSQLLSKELLERMNELCDVSKHHYILHPISAHAHFKRECCKQAIRTKSKPRLNCEFQVQEVKVAVSDLQYKQIVDCVYGLRQINRTRTYKLMRPSSTVFEDATLWWKYAAKCHGFIHQSSANKWSKLRENLLYIRIYKRLLINPNDNITVEERDFKAHMEKSRALHELHNLRNVCRTNVFTNDVNLKANSINHGKSMLFHWFPNWWGWYGNTESSVVAAQDEAYKNIENDILNALEDTMENDPFSKRDVIFGYFSFILVDGQLIVCTEDVATGQTAVSFEMDFQNLISFIEMKPKFSAYVIGISLGSVCLKDKLTKNTEFPFLVKPQFDEVPTKPTPPSTGYQLVDFKRFFAKEQQVDAAPEPWFQLRYEKGPPDIQSEMRLVIKSRSLDIVYNKQAFDCLKSFFLKPVNEVYLKYKFAKSSRNRLKFLQNWQQYLVGNKDFRTTWALEIDISAPRIIFADNHLEKNTGVVVVDFGRFQMLKNECHKKESLAVSENTSKMGKESEDEDFMTPCSTPPGSEISLIESPTLRQNSVAAVVNTDTGLESAFHKKIYDKYFINLTDLQVIVCKNRERNHACTKHSSNFHLLERFSITLELERRVIYTTDPDYPSLTLYGTLPKLVAHVNEQKLNEFFKILYPIITDRYEVNEMKYENGSANGCGDAVGTETEGEGGENLVGNGNGNEHAAEMSSNFINTNMMIIQFVIGQMALEVQSLERSIAELQVVGVRAGITKCVEDTHISMSVHGLLLVDAIQSFGPDFELLVASHRHVGMDSISGSLKQSKPCSPMSPASPDPMLGAERCTSPHTLNRAISALQSGRKYFDMDYDESQALINIDLNLINGTEPNDSLQIDIAFNNLDIIANQETIVELLGFAKRLHSTHEAIFHRNHNCATETYAHNNNKQRSNASANLRTEIGFDFHRLNILVLRSINKGDFSVGRKVGTLTMSEAKIQATFGEDISVMGSLGGVQIIDITPEGVNHQRIFSVGKDPLTNDTAEFYKHDLLHTLTSELYNDNYADNQLNALSFKIYCQKDSMPNLKIRMASVWYVHCPRFIHEINMCISQFKHYLKNFATSIRNKASDMAKELVQHIQKTNETETEKLRTAGQISIDIVLNTPVLVLPRSGDSLDVLVANLGKITAYNTHEENEISISKSTENLNMWAKDNYFIDIRNINLFSLNTSKRKELGFSALPKVNELYACNTDAVPILHDTAMLFKLTKYITKNKTEHQWTLHNKLNVEGSITQCLQISLSRSQYEQVLDTLNSYSKWKGNGNADDNVASSVDQPDSAPKDKVSAHYDVAETFETNLSFSVPIFQIHLKNKLNNSLIDVTFRDFSFQFNQQKDVTNLEVLLRSIVMEDLKCTMDSRFRNMVDSTSTEKEIIYKTEKCLSCPNLTNIHLQQNELSRSMPCKLNYPNFLAAAQTPVKKAISSGNTCRATDDKLVNYKSQTHIIVGLDGKPVSQTKSSIDFNCLNLTISVCRWFTIFDFFGLVSTYEKKSLTPAKSELNDYEPISLGELKVSVRSLNLILVRNEVEFSKANISHAHFKISSNRDVKSVEGRLKSISLYDLTHYGDLYREKFSTAGPEALSFSYKKLNPAAKSNERSLEMNAKLRIQMSSVRYIHTKRFIMEIHLFLKDLLELQSPVIRRIKMSESQADMNSTPTKVGLRIHAASPIVLLPLSHNSTQVIVADLGEFTLRNSFHFASDANVVSKRQDEKGLNEILDVMHIDLVNMNVFSGERIWKTNKTLNYNPSECVNIGNFTILKLGNNLFKETCHLKLQVERNIDTAVSHNCPDITVKGVLTKLNGIVNLQQYKLLRGFLSYNLGEMIDDVYFNYAKNFRESIDRLNSTSESYTSTDALDMPAWNTMSINLQLENVSVSLVEQQSYDNEIKPLACINFIKSFLQIDSFSDGSQDIDLVSSEVLVLDSRPEHISKNVFRHILKPKRDNLSKNVVQAEIHSRKRNNSSKYTILLNNMRIMAILDCLESIKKFLEEEPTISTSVTPSWRSSNKMVKQTSTTHEVDMKTDSEIILNITDSELIFVENVELTDTNAIILKNTTVLQYRPNSHICPVSIDVNHLEVFSCILGAEEQSALSIIDPFSLNMELKNNCFHIIIHKQLSIRLSYNDVKLFSKMLQSIPNQAKTSQKLNRANYANFEAIAPLVKMGFKTKDCWEAMEVNNNNLNDAANWLLQQKHVKTDQGYLEVHNLLISANCISICVIDDCMDADVPLLEIALSQLTLAQRLDQAKSPVEAGYSTPLYQEGRLETIFASDYYNRRLSGWEPVVEQWECSAHWQYSKANVMIPRMLVMQVSSKQLLKLNITSTLVELCDIVRNNWIKDYYGQSNNADSLTGFRRRSPFVPFALKNLTGEPLYFKTLYSSPGGITRTEVNQPDIMCDWLAVQTNEILPFDFGPQTKLRHMNSHKLNTHQILVQIQGWTLIGPISIDKVGIFFRYSTLDMQYKKRTRIVFDISMFGSAQKMITIRSALTVVNRLNERVLLKMEGKHEDNVALSVLETSEQLSVPLRLVDSLIYFRPYTPTKTPDQLVESASEGRTVFVRKNSILRSNRCDEFEFSTCGISWTTCAKDSVDELFTCYGKSNAVFYTLVEIRKVKYPNRDFNTPGHMITLLPPLKLKNMLSCDLLFKISGHIQGRINSSEVVNIHTINACDSFVLSITLDNYKLSGQLKIPMGHTGIVEPKLKLIDILNRELYLRVSIQSFQGKGMEIFISAPIWIINRTGLPLVYRQEGTNRLGSGQFDEHEQARIVSPLLFSFSDQEGSPSLEIRLGNSYGNNNPWCKSFNIHKETFQRQLRAERYKGCYAIGINIRRGRGLYSWTTFVILSPRYQLYNKSSRKLEFSQKCDIKKPDATNAEHIISALPGCNFPFHWPNYEQEPLLCVRISDVSFCHWSHGIPINEVHSIYINVRNDLGEMFFLRLEVISKGATYFFLFSDAHTLPPPIRIDNYSEIMIHFYQYACKPHWRSTVRPQSSLAYALDDPLGAHMLQIEVPGGNTIEFPLNKMENSNSITYANFIYIAFKETFAYTEAEMSQLGIEGQQLVLAVRDKKVIVAHKCTGDRSQLWLMNSFGQLEHEGSSPPTEFGKYSETYGYRMVLDVETALNPNDYTNLVIRPPNKQRVTTQRWRFENGRLMCHTNMCVQVRNGVFGLRPGSEVVLGRIQSSSRVTSSDIIPFEQSIEIQKLRPGSGHLEILSKMDGPIRTVQIHDVKVKPEDVTLTPDPNWNHASISSRMTVDEHKGNMFDEISLKVDLQKGLGISIVTCQPVEELAFITLETISIDVHSTRFIKSLEFKVADLQIDNQLLDTACPVLLHTVRTSDDDDLPSSALILKAKLLPSPNKNAIIFEYLTFDINPCVLILEERLILKTAYFCGVGKSDKYKTNKEYDHGLQNIEELSLSTNPRRFYFESLNLGSSQVRVSVFTAPKLTPELFETKKTLGLTLVKFEDALIEFDKFSDKHHFEPLEVYLKAIKSHFVSQIKRHAASILGSVDFLGNPLGFANDLSEGVSGLIFEGSVKSLVKNVTHGISNSTAKLTETLSDSLGRVVLDEHDNETRQRILEIQSNTSGNHLAAGLKGLGFGLLGGVTSIVRHTYTGVQSDGFPGLLSGLGRGLVGTVTKPIIGVLDLASETASAVRETSKTSGRMLPDRKRLPRCVTGAPGGLLPAYSYRQAKGQQYLYIINRRNFTEKLMSYEPNLCNDKDAKLRLLVTTEFIRIFSRCDEDPAIMFECHLSEVLSCHPLTTNVVNSGAPGGSKHTPSFYIEISTNLPKITRPRVKCQTEEVAERAARCINYAKSVFDEREQSVASE</sequence>
<dbReference type="InterPro" id="IPR026854">
    <property type="entry name" value="VPS13_N"/>
</dbReference>
<organism evidence="6">
    <name type="scientific">Zeugodacus cucurbitae</name>
    <name type="common">Melon fruit fly</name>
    <name type="synonym">Bactrocera cucurbitae</name>
    <dbReference type="NCBI Taxonomy" id="28588"/>
    <lineage>
        <taxon>Eukaryota</taxon>
        <taxon>Metazoa</taxon>
        <taxon>Ecdysozoa</taxon>
        <taxon>Arthropoda</taxon>
        <taxon>Hexapoda</taxon>
        <taxon>Insecta</taxon>
        <taxon>Pterygota</taxon>
        <taxon>Neoptera</taxon>
        <taxon>Endopterygota</taxon>
        <taxon>Diptera</taxon>
        <taxon>Brachycera</taxon>
        <taxon>Muscomorpha</taxon>
        <taxon>Tephritoidea</taxon>
        <taxon>Tephritidae</taxon>
        <taxon>Zeugodacus</taxon>
        <taxon>Zeugodacus</taxon>
    </lineage>
</organism>
<keyword evidence="3" id="KW-0445">Lipid transport</keyword>
<evidence type="ECO:0000313" key="6">
    <source>
        <dbReference type="EMBL" id="JAD11669.1"/>
    </source>
</evidence>
<protein>
    <submittedName>
        <fullName evidence="6">Vacuolar protein sorting-associated protein 13D</fullName>
    </submittedName>
</protein>
<dbReference type="GO" id="GO:0006869">
    <property type="term" value="P:lipid transport"/>
    <property type="evidence" value="ECO:0007669"/>
    <property type="project" value="UniProtKB-KW"/>
</dbReference>
<dbReference type="Gene3D" id="1.10.8.10">
    <property type="entry name" value="DNA helicase RuvA subunit, C-terminal domain"/>
    <property type="match status" value="1"/>
</dbReference>
<dbReference type="PROSITE" id="PS50030">
    <property type="entry name" value="UBA"/>
    <property type="match status" value="1"/>
</dbReference>
<dbReference type="CDD" id="cd23453">
    <property type="entry name" value="beta-trefoil_Ricin_VPS13D"/>
    <property type="match status" value="1"/>
</dbReference>
<gene>
    <name evidence="6" type="primary">VPS13D</name>
    <name evidence="6" type="ORF">g.41845</name>
</gene>
<proteinExistence type="inferred from homology"/>
<dbReference type="InterPro" id="IPR009543">
    <property type="entry name" value="VPS13_VAB"/>
</dbReference>
<evidence type="ECO:0000256" key="3">
    <source>
        <dbReference type="ARBA" id="ARBA00023055"/>
    </source>
</evidence>
<dbReference type="PANTHER" id="PTHR16166:SF141">
    <property type="entry name" value="INTERMEMBRANE LIPID TRANSFER PROTEIN VPS13D"/>
    <property type="match status" value="1"/>
</dbReference>
<dbReference type="Pfam" id="PF25033">
    <property type="entry name" value="VPS13_M"/>
    <property type="match status" value="1"/>
</dbReference>
<dbReference type="SMART" id="SM00165">
    <property type="entry name" value="UBA"/>
    <property type="match status" value="1"/>
</dbReference>
<feature type="region of interest" description="Disordered" evidence="4">
    <location>
        <begin position="721"/>
        <end position="742"/>
    </location>
</feature>
<dbReference type="Pfam" id="PF12624">
    <property type="entry name" value="VPS13_N"/>
    <property type="match status" value="1"/>
</dbReference>
<feature type="domain" description="UBA" evidence="5">
    <location>
        <begin position="2378"/>
        <end position="2418"/>
    </location>
</feature>
<dbReference type="GO" id="GO:0006623">
    <property type="term" value="P:protein targeting to vacuole"/>
    <property type="evidence" value="ECO:0007669"/>
    <property type="project" value="TreeGrafter"/>
</dbReference>
<dbReference type="InterPro" id="IPR056747">
    <property type="entry name" value="VPS13-like_M"/>
</dbReference>
<dbReference type="EMBL" id="GBXI01002623">
    <property type="protein sequence ID" value="JAD11669.1"/>
    <property type="molecule type" value="Transcribed_RNA"/>
</dbReference>
<name>A0A0A1XJW3_ZEUCU</name>
<dbReference type="InterPro" id="IPR026847">
    <property type="entry name" value="VPS13"/>
</dbReference>
<dbReference type="PROSITE" id="PS50231">
    <property type="entry name" value="RICIN_B_LECTIN"/>
    <property type="match status" value="1"/>
</dbReference>
<accession>A0A0A1XJW3</accession>
<reference evidence="6" key="1">
    <citation type="submission" date="2014-11" db="EMBL/GenBank/DDBJ databases">
        <authorList>
            <person name="Geib S."/>
        </authorList>
    </citation>
    <scope>NUCLEOTIDE SEQUENCE</scope>
</reference>
<evidence type="ECO:0000256" key="2">
    <source>
        <dbReference type="ARBA" id="ARBA00022448"/>
    </source>
</evidence>
<evidence type="ECO:0000256" key="1">
    <source>
        <dbReference type="ARBA" id="ARBA00006545"/>
    </source>
</evidence>
<dbReference type="InterPro" id="IPR015940">
    <property type="entry name" value="UBA"/>
</dbReference>
<evidence type="ECO:0000259" key="5">
    <source>
        <dbReference type="PROSITE" id="PS50030"/>
    </source>
</evidence>
<evidence type="ECO:0000256" key="4">
    <source>
        <dbReference type="SAM" id="MobiDB-lite"/>
    </source>
</evidence>
<keyword evidence="2" id="KW-0813">Transport</keyword>
<dbReference type="Pfam" id="PF25036">
    <property type="entry name" value="VPS13_VAB"/>
    <property type="match status" value="1"/>
</dbReference>
<comment type="similarity">
    <text evidence="1">Belongs to the VPS13 family.</text>
</comment>
<dbReference type="GO" id="GO:0007005">
    <property type="term" value="P:mitochondrion organization"/>
    <property type="evidence" value="ECO:0007669"/>
    <property type="project" value="TreeGrafter"/>
</dbReference>
<dbReference type="GO" id="GO:0045053">
    <property type="term" value="P:protein retention in Golgi apparatus"/>
    <property type="evidence" value="ECO:0007669"/>
    <property type="project" value="TreeGrafter"/>
</dbReference>
<dbReference type="SUPFAM" id="SSF46934">
    <property type="entry name" value="UBA-like"/>
    <property type="match status" value="1"/>
</dbReference>
<dbReference type="InterPro" id="IPR009060">
    <property type="entry name" value="UBA-like_sf"/>
</dbReference>